<evidence type="ECO:0000256" key="1">
    <source>
        <dbReference type="ARBA" id="ARBA00005291"/>
    </source>
</evidence>
<dbReference type="PANTHER" id="PTHR21017:SF17">
    <property type="entry name" value="PROTEIN NIPSNAP"/>
    <property type="match status" value="1"/>
</dbReference>
<evidence type="ECO:0000259" key="2">
    <source>
        <dbReference type="Pfam" id="PF07978"/>
    </source>
</evidence>
<protein>
    <recommendedName>
        <fullName evidence="2">NIPSNAP domain-containing protein</fullName>
    </recommendedName>
</protein>
<dbReference type="InterPro" id="IPR011008">
    <property type="entry name" value="Dimeric_a/b-barrel"/>
</dbReference>
<dbReference type="AlphaFoldDB" id="A0A6U2GTF3"/>
<sequence>MARLGRMMTGVCRRAMSTAKGPGFFELRQYDIKPDQIKFYLSETTKHAADRANAFNSPGSRFLGFWSTEIGGNLNRVHHLYHYSDYNTRDKVRAAAAANEGWNAYLAKVKPAMVSQQSSAFIEASTVLSSCSLPGALEWKPPAESPLKVAYEMRVYQLQLGYNRVPDFLKLYGGGLPDKLRADKTGASELVTLLFSDSGPMNKVIEIWRHESMQRSLDSRVASREAAKWKEAIAGIAQEAMSFETWTLRPCIGDWK</sequence>
<dbReference type="SUPFAM" id="SSF54909">
    <property type="entry name" value="Dimeric alpha+beta barrel"/>
    <property type="match status" value="2"/>
</dbReference>
<dbReference type="EMBL" id="HBFX01060442">
    <property type="protein sequence ID" value="CAD8985373.1"/>
    <property type="molecule type" value="Transcribed_RNA"/>
</dbReference>
<dbReference type="GO" id="GO:0000423">
    <property type="term" value="P:mitophagy"/>
    <property type="evidence" value="ECO:0007669"/>
    <property type="project" value="UniProtKB-ARBA"/>
</dbReference>
<evidence type="ECO:0000313" key="3">
    <source>
        <dbReference type="EMBL" id="CAD8751487.1"/>
    </source>
</evidence>
<proteinExistence type="inferred from homology"/>
<dbReference type="InterPro" id="IPR051557">
    <property type="entry name" value="NipSnap_domain"/>
</dbReference>
<feature type="domain" description="NIPSNAP" evidence="2">
    <location>
        <begin position="25"/>
        <end position="121"/>
    </location>
</feature>
<dbReference type="InterPro" id="IPR012577">
    <property type="entry name" value="NIPSNAP"/>
</dbReference>
<name>A0A6U2GTF3_HEMAN</name>
<dbReference type="EMBL" id="HBFX01060441">
    <property type="protein sequence ID" value="CAD8985372.1"/>
    <property type="molecule type" value="Transcribed_RNA"/>
</dbReference>
<dbReference type="Pfam" id="PF07978">
    <property type="entry name" value="NIPSNAP"/>
    <property type="match status" value="2"/>
</dbReference>
<evidence type="ECO:0000313" key="5">
    <source>
        <dbReference type="EMBL" id="CAD8985373.1"/>
    </source>
</evidence>
<evidence type="ECO:0000313" key="4">
    <source>
        <dbReference type="EMBL" id="CAD8985372.1"/>
    </source>
</evidence>
<organism evidence="3">
    <name type="scientific">Hemiselmis andersenii</name>
    <name type="common">Cryptophyte alga</name>
    <dbReference type="NCBI Taxonomy" id="464988"/>
    <lineage>
        <taxon>Eukaryota</taxon>
        <taxon>Cryptophyceae</taxon>
        <taxon>Cryptomonadales</taxon>
        <taxon>Hemiselmidaceae</taxon>
        <taxon>Hemiselmis</taxon>
    </lineage>
</organism>
<dbReference type="EMBL" id="HBFK01029531">
    <property type="protein sequence ID" value="CAD8751487.1"/>
    <property type="molecule type" value="Transcribed_RNA"/>
</dbReference>
<dbReference type="Gene3D" id="3.30.70.100">
    <property type="match status" value="2"/>
</dbReference>
<comment type="similarity">
    <text evidence="1">Belongs to the NipSnap family.</text>
</comment>
<dbReference type="GO" id="GO:0005739">
    <property type="term" value="C:mitochondrion"/>
    <property type="evidence" value="ECO:0007669"/>
    <property type="project" value="TreeGrafter"/>
</dbReference>
<gene>
    <name evidence="4" type="ORF">HAND00432_LOCUS36385</name>
    <name evidence="5" type="ORF">HAND00432_LOCUS36386</name>
    <name evidence="3" type="ORF">HAND1043_LOCUS17993</name>
</gene>
<accession>A0A6U2GTF3</accession>
<reference evidence="3" key="1">
    <citation type="submission" date="2021-01" db="EMBL/GenBank/DDBJ databases">
        <authorList>
            <person name="Corre E."/>
            <person name="Pelletier E."/>
            <person name="Niang G."/>
            <person name="Scheremetjew M."/>
            <person name="Finn R."/>
            <person name="Kale V."/>
            <person name="Holt S."/>
            <person name="Cochrane G."/>
            <person name="Meng A."/>
            <person name="Brown T."/>
            <person name="Cohen L."/>
        </authorList>
    </citation>
    <scope>NUCLEOTIDE SEQUENCE</scope>
    <source>
        <strain evidence="3">CCMP441</strain>
        <strain evidence="4">CCMP644</strain>
    </source>
</reference>
<dbReference type="PANTHER" id="PTHR21017">
    <property type="entry name" value="NIPSNAP-RELATED"/>
    <property type="match status" value="1"/>
</dbReference>
<feature type="domain" description="NIPSNAP" evidence="2">
    <location>
        <begin position="151"/>
        <end position="234"/>
    </location>
</feature>